<comment type="caution">
    <text evidence="1">The sequence shown here is derived from an EMBL/GenBank/DDBJ whole genome shotgun (WGS) entry which is preliminary data.</text>
</comment>
<evidence type="ECO:0000313" key="1">
    <source>
        <dbReference type="EMBL" id="KAA1053238.1"/>
    </source>
</evidence>
<gene>
    <name evidence="1" type="ORF">FH063_003157</name>
</gene>
<evidence type="ECO:0000313" key="2">
    <source>
        <dbReference type="Proteomes" id="UP000325333"/>
    </source>
</evidence>
<name>A0A5B0KPD5_9PROT</name>
<protein>
    <submittedName>
        <fullName evidence="1">Uncharacterized protein</fullName>
    </submittedName>
</protein>
<organism evidence="1 2">
    <name type="scientific">Azospirillum argentinense</name>
    <dbReference type="NCBI Taxonomy" id="2970906"/>
    <lineage>
        <taxon>Bacteria</taxon>
        <taxon>Pseudomonadati</taxon>
        <taxon>Pseudomonadota</taxon>
        <taxon>Alphaproteobacteria</taxon>
        <taxon>Rhodospirillales</taxon>
        <taxon>Azospirillaceae</taxon>
        <taxon>Azospirillum</taxon>
    </lineage>
</organism>
<dbReference type="Proteomes" id="UP000325333">
    <property type="component" value="Unassembled WGS sequence"/>
</dbReference>
<accession>A0A5B0KPD5</accession>
<dbReference type="RefSeq" id="WP_149651391.1">
    <property type="nucleotide sequence ID" value="NZ_VEWN01000017.1"/>
</dbReference>
<dbReference type="AlphaFoldDB" id="A0A5B0KPD5"/>
<dbReference type="EMBL" id="VEWN01000017">
    <property type="protein sequence ID" value="KAA1053238.1"/>
    <property type="molecule type" value="Genomic_DNA"/>
</dbReference>
<sequence>METPLEGTILAAHSALVILETLPTRMDALGSDPALEEACNILSSAVRVLDEGKATNRMLLLVAHVILQAARALEVNDPSTNVADEDCRLAVAILRAQANKIVALCTEGVA</sequence>
<proteinExistence type="predicted"/>
<reference evidence="1 2" key="1">
    <citation type="submission" date="2019-07" db="EMBL/GenBank/DDBJ databases">
        <title>Genome sequencing of the stress-tolerant strain Azospirillum brasilense Az19.</title>
        <authorList>
            <person name="Maroniche G.A."/>
            <person name="Garcia J.E."/>
            <person name="Pagnussat L."/>
            <person name="Amenta M."/>
            <person name="Creus C.M."/>
        </authorList>
    </citation>
    <scope>NUCLEOTIDE SEQUENCE [LARGE SCALE GENOMIC DNA]</scope>
    <source>
        <strain evidence="1 2">Az19</strain>
    </source>
</reference>